<evidence type="ECO:0000256" key="6">
    <source>
        <dbReference type="ARBA" id="ARBA00023004"/>
    </source>
</evidence>
<dbReference type="AlphaFoldDB" id="A0A839SUQ4"/>
<name>A0A839SUQ4_9PROT</name>
<dbReference type="SMART" id="SM00702">
    <property type="entry name" value="P4Hc"/>
    <property type="match status" value="1"/>
</dbReference>
<dbReference type="InterPro" id="IPR044862">
    <property type="entry name" value="Pro_4_hyd_alph_FE2OG_OXY"/>
</dbReference>
<dbReference type="InterPro" id="IPR005123">
    <property type="entry name" value="Oxoglu/Fe-dep_dioxygenase_dom"/>
</dbReference>
<reference evidence="9 10" key="1">
    <citation type="submission" date="2020-08" db="EMBL/GenBank/DDBJ databases">
        <title>Genomic Encyclopedia of Type Strains, Phase III (KMG-III): the genomes of soil and plant-associated and newly described type strains.</title>
        <authorList>
            <person name="Whitman W."/>
        </authorList>
    </citation>
    <scope>NUCLEOTIDE SEQUENCE [LARGE SCALE GENOMIC DNA]</scope>
    <source>
        <strain evidence="9 10">CECT 8803</strain>
    </source>
</reference>
<dbReference type="GO" id="GO:0031418">
    <property type="term" value="F:L-ascorbic acid binding"/>
    <property type="evidence" value="ECO:0007669"/>
    <property type="project" value="UniProtKB-KW"/>
</dbReference>
<dbReference type="RefSeq" id="WP_183415514.1">
    <property type="nucleotide sequence ID" value="NZ_JACHXA010000002.1"/>
</dbReference>
<feature type="domain" description="Fe2OG dioxygenase" evidence="8">
    <location>
        <begin position="261"/>
        <end position="356"/>
    </location>
</feature>
<comment type="caution">
    <text evidence="9">The sequence shown here is derived from an EMBL/GenBank/DDBJ whole genome shotgun (WGS) entry which is preliminary data.</text>
</comment>
<dbReference type="Pfam" id="PF13640">
    <property type="entry name" value="2OG-FeII_Oxy_3"/>
    <property type="match status" value="1"/>
</dbReference>
<keyword evidence="10" id="KW-1185">Reference proteome</keyword>
<evidence type="ECO:0000256" key="7">
    <source>
        <dbReference type="SAM" id="MobiDB-lite"/>
    </source>
</evidence>
<keyword evidence="4" id="KW-0223">Dioxygenase</keyword>
<keyword evidence="5" id="KW-0560">Oxidoreductase</keyword>
<evidence type="ECO:0000256" key="2">
    <source>
        <dbReference type="ARBA" id="ARBA00022723"/>
    </source>
</evidence>
<dbReference type="PROSITE" id="PS51471">
    <property type="entry name" value="FE2OG_OXY"/>
    <property type="match status" value="1"/>
</dbReference>
<evidence type="ECO:0000313" key="9">
    <source>
        <dbReference type="EMBL" id="MBB3064715.1"/>
    </source>
</evidence>
<dbReference type="GO" id="GO:0016705">
    <property type="term" value="F:oxidoreductase activity, acting on paired donors, with incorporation or reduction of molecular oxygen"/>
    <property type="evidence" value="ECO:0007669"/>
    <property type="project" value="InterPro"/>
</dbReference>
<feature type="region of interest" description="Disordered" evidence="7">
    <location>
        <begin position="1"/>
        <end position="34"/>
    </location>
</feature>
<accession>A0A839SUQ4</accession>
<organism evidence="9 10">
    <name type="scientific">Limibacillus halophilus</name>
    <dbReference type="NCBI Taxonomy" id="1579333"/>
    <lineage>
        <taxon>Bacteria</taxon>
        <taxon>Pseudomonadati</taxon>
        <taxon>Pseudomonadota</taxon>
        <taxon>Alphaproteobacteria</taxon>
        <taxon>Rhodospirillales</taxon>
        <taxon>Rhodovibrionaceae</taxon>
        <taxon>Limibacillus</taxon>
    </lineage>
</organism>
<evidence type="ECO:0000259" key="8">
    <source>
        <dbReference type="PROSITE" id="PS51471"/>
    </source>
</evidence>
<dbReference type="Gene3D" id="2.60.120.620">
    <property type="entry name" value="q2cbj1_9rhob like domain"/>
    <property type="match status" value="1"/>
</dbReference>
<keyword evidence="3" id="KW-0847">Vitamin C</keyword>
<keyword evidence="2" id="KW-0479">Metal-binding</keyword>
<evidence type="ECO:0000256" key="1">
    <source>
        <dbReference type="ARBA" id="ARBA00001961"/>
    </source>
</evidence>
<protein>
    <recommendedName>
        <fullName evidence="8">Fe2OG dioxygenase domain-containing protein</fullName>
    </recommendedName>
</protein>
<comment type="cofactor">
    <cofactor evidence="1">
        <name>L-ascorbate</name>
        <dbReference type="ChEBI" id="CHEBI:38290"/>
    </cofactor>
</comment>
<dbReference type="GO" id="GO:0005506">
    <property type="term" value="F:iron ion binding"/>
    <property type="evidence" value="ECO:0007669"/>
    <property type="project" value="InterPro"/>
</dbReference>
<keyword evidence="6" id="KW-0408">Iron</keyword>
<evidence type="ECO:0000256" key="3">
    <source>
        <dbReference type="ARBA" id="ARBA00022896"/>
    </source>
</evidence>
<gene>
    <name evidence="9" type="ORF">FHR98_000987</name>
</gene>
<dbReference type="InterPro" id="IPR006620">
    <property type="entry name" value="Pro_4_hyd_alph"/>
</dbReference>
<dbReference type="EMBL" id="JACHXA010000002">
    <property type="protein sequence ID" value="MBB3064715.1"/>
    <property type="molecule type" value="Genomic_DNA"/>
</dbReference>
<sequence>MTRSNRKTAPGTKLEPGDLMPRWRLQRGDGSSFDPHGDADAGRFYLLVLSGDPSRPKVQPVLAELAALRDRLLALSVLSFNVVPGSKAHADLPFERLHDPESKAFQAAGFDLAGDKIKGDSVLVLVIGPNQRILASWWAGHATDTLSDVIAEIEGRVDLRRSSVALQIHPPALIVPDVLSRADCRKLIGIYENDGHEYVEPGHNRLQGRTTDCKMKVPDYGRSDRTDHWICSPKSNAFIDERIARRLLPEIKKAYHYKVTGHERYRIACYEGPGQASRHGHRDNTLPMVAHRRFAVTINLNAEDYEGAELRFAEFGEATYKTPTGAAIVFSCSLLHEVMAMRKGRRFALLAFLFGEA</sequence>
<dbReference type="GO" id="GO:0051213">
    <property type="term" value="F:dioxygenase activity"/>
    <property type="evidence" value="ECO:0007669"/>
    <property type="project" value="UniProtKB-KW"/>
</dbReference>
<evidence type="ECO:0000256" key="5">
    <source>
        <dbReference type="ARBA" id="ARBA00023002"/>
    </source>
</evidence>
<proteinExistence type="predicted"/>
<dbReference type="Proteomes" id="UP000581135">
    <property type="component" value="Unassembled WGS sequence"/>
</dbReference>
<evidence type="ECO:0000313" key="10">
    <source>
        <dbReference type="Proteomes" id="UP000581135"/>
    </source>
</evidence>
<evidence type="ECO:0000256" key="4">
    <source>
        <dbReference type="ARBA" id="ARBA00022964"/>
    </source>
</evidence>